<keyword evidence="4" id="KW-0411">Iron-sulfur</keyword>
<keyword evidence="2" id="KW-0479">Metal-binding</keyword>
<dbReference type="PROSITE" id="PS51379">
    <property type="entry name" value="4FE4S_FER_2"/>
    <property type="match status" value="4"/>
</dbReference>
<organism evidence="6 7">
    <name type="scientific">Blautia stercoris</name>
    <dbReference type="NCBI Taxonomy" id="871664"/>
    <lineage>
        <taxon>Bacteria</taxon>
        <taxon>Bacillati</taxon>
        <taxon>Bacillota</taxon>
        <taxon>Clostridia</taxon>
        <taxon>Lachnospirales</taxon>
        <taxon>Lachnospiraceae</taxon>
        <taxon>Blautia</taxon>
    </lineage>
</organism>
<reference evidence="6 7" key="1">
    <citation type="submission" date="2020-08" db="EMBL/GenBank/DDBJ databases">
        <title>Genome public.</title>
        <authorList>
            <person name="Liu C."/>
            <person name="Sun Q."/>
        </authorList>
    </citation>
    <scope>NUCLEOTIDE SEQUENCE [LARGE SCALE GENOMIC DNA]</scope>
    <source>
        <strain evidence="6 7">3_YM_SP_D4_24.mj</strain>
    </source>
</reference>
<keyword evidence="3" id="KW-0408">Iron</keyword>
<feature type="domain" description="4Fe-4S ferredoxin-type" evidence="5">
    <location>
        <begin position="72"/>
        <end position="101"/>
    </location>
</feature>
<dbReference type="SUPFAM" id="SSF54862">
    <property type="entry name" value="4Fe-4S ferredoxins"/>
    <property type="match status" value="1"/>
</dbReference>
<keyword evidence="1" id="KW-0004">4Fe-4S</keyword>
<dbReference type="Proteomes" id="UP000661649">
    <property type="component" value="Unassembled WGS sequence"/>
</dbReference>
<dbReference type="CDD" id="cd16372">
    <property type="entry name" value="DMSOR_beta_like"/>
    <property type="match status" value="1"/>
</dbReference>
<dbReference type="PROSITE" id="PS00198">
    <property type="entry name" value="4FE4S_FER_1"/>
    <property type="match status" value="2"/>
</dbReference>
<dbReference type="InterPro" id="IPR017896">
    <property type="entry name" value="4Fe4S_Fe-S-bd"/>
</dbReference>
<evidence type="ECO:0000256" key="3">
    <source>
        <dbReference type="ARBA" id="ARBA00023004"/>
    </source>
</evidence>
<gene>
    <name evidence="6" type="ORF">H8712_04520</name>
</gene>
<dbReference type="Pfam" id="PF12800">
    <property type="entry name" value="Fer4_4"/>
    <property type="match status" value="1"/>
</dbReference>
<feature type="domain" description="4Fe-4S ferredoxin-type" evidence="5">
    <location>
        <begin position="105"/>
        <end position="128"/>
    </location>
</feature>
<dbReference type="InterPro" id="IPR017900">
    <property type="entry name" value="4Fe4S_Fe_S_CS"/>
</dbReference>
<evidence type="ECO:0000313" key="6">
    <source>
        <dbReference type="EMBL" id="MBC8627889.1"/>
    </source>
</evidence>
<evidence type="ECO:0000256" key="4">
    <source>
        <dbReference type="ARBA" id="ARBA00023014"/>
    </source>
</evidence>
<dbReference type="Pfam" id="PF00037">
    <property type="entry name" value="Fer4"/>
    <property type="match status" value="1"/>
</dbReference>
<evidence type="ECO:0000259" key="5">
    <source>
        <dbReference type="PROSITE" id="PS51379"/>
    </source>
</evidence>
<feature type="domain" description="4Fe-4S ferredoxin-type" evidence="5">
    <location>
        <begin position="42"/>
        <end position="71"/>
    </location>
</feature>
<dbReference type="PANTHER" id="PTHR43687:SF1">
    <property type="entry name" value="FERREDOXIN III"/>
    <property type="match status" value="1"/>
</dbReference>
<accession>A0ABR7P908</accession>
<comment type="caution">
    <text evidence="6">The sequence shown here is derived from an EMBL/GenBank/DDBJ whole genome shotgun (WGS) entry which is preliminary data.</text>
</comment>
<feature type="domain" description="4Fe-4S ferredoxin-type" evidence="5">
    <location>
        <begin position="2"/>
        <end position="33"/>
    </location>
</feature>
<dbReference type="Gene3D" id="3.30.70.20">
    <property type="match status" value="3"/>
</dbReference>
<dbReference type="EMBL" id="JACRTP010000001">
    <property type="protein sequence ID" value="MBC8627889.1"/>
    <property type="molecule type" value="Genomic_DNA"/>
</dbReference>
<sequence>MKKLKVVKGAKCMACLECVRACSTSFYKEFDPDKSCIQIIDKNGDAKPMVCVQCGKCEKACPEGAITQNAKGVYMINKKKCTGCGKCVEACPFNVMVKAEESPVTSKCIACGICAKACPMDVLEVVED</sequence>
<proteinExistence type="predicted"/>
<keyword evidence="7" id="KW-1185">Reference proteome</keyword>
<name>A0ABR7P908_9FIRM</name>
<dbReference type="RefSeq" id="WP_022304701.1">
    <property type="nucleotide sequence ID" value="NZ_DAWEED010000014.1"/>
</dbReference>
<evidence type="ECO:0000256" key="1">
    <source>
        <dbReference type="ARBA" id="ARBA00022485"/>
    </source>
</evidence>
<protein>
    <submittedName>
        <fullName evidence="6">4Fe-4S binding protein</fullName>
    </submittedName>
</protein>
<evidence type="ECO:0000313" key="7">
    <source>
        <dbReference type="Proteomes" id="UP000661649"/>
    </source>
</evidence>
<dbReference type="InterPro" id="IPR050572">
    <property type="entry name" value="Fe-S_Ferredoxin"/>
</dbReference>
<dbReference type="PANTHER" id="PTHR43687">
    <property type="entry name" value="ADENYLYLSULFATE REDUCTASE, BETA SUBUNIT"/>
    <property type="match status" value="1"/>
</dbReference>
<dbReference type="Pfam" id="PF12838">
    <property type="entry name" value="Fer4_7"/>
    <property type="match status" value="1"/>
</dbReference>
<evidence type="ECO:0000256" key="2">
    <source>
        <dbReference type="ARBA" id="ARBA00022723"/>
    </source>
</evidence>